<gene>
    <name evidence="15" type="ORF">BCR36DRAFT_187067</name>
</gene>
<keyword evidence="6" id="KW-0235">DNA replication</keyword>
<dbReference type="InterPro" id="IPR024728">
    <property type="entry name" value="PolY_HhH_motif"/>
</dbReference>
<feature type="domain" description="UmuC" evidence="14">
    <location>
        <begin position="124"/>
        <end position="300"/>
    </location>
</feature>
<evidence type="ECO:0000256" key="3">
    <source>
        <dbReference type="ARBA" id="ARBA00016178"/>
    </source>
</evidence>
<dbReference type="CDD" id="cd03586">
    <property type="entry name" value="PolY_Pol_IV_kappa"/>
    <property type="match status" value="1"/>
</dbReference>
<dbReference type="Gene3D" id="1.10.150.810">
    <property type="match status" value="2"/>
</dbReference>
<evidence type="ECO:0000256" key="5">
    <source>
        <dbReference type="ARBA" id="ARBA00022695"/>
    </source>
</evidence>
<dbReference type="STRING" id="1754191.A0A1Y1VGC6"/>
<comment type="similarity">
    <text evidence="1">Belongs to the DNA polymerase type-Y family.</text>
</comment>
<evidence type="ECO:0000313" key="15">
    <source>
        <dbReference type="EMBL" id="ORX55477.1"/>
    </source>
</evidence>
<keyword evidence="10" id="KW-0239">DNA-directed DNA polymerase</keyword>
<keyword evidence="9" id="KW-0460">Magnesium</keyword>
<evidence type="ECO:0000256" key="9">
    <source>
        <dbReference type="ARBA" id="ARBA00022842"/>
    </source>
</evidence>
<reference evidence="15 16" key="2">
    <citation type="submission" date="2016-08" db="EMBL/GenBank/DDBJ databases">
        <title>Pervasive Adenine N6-methylation of Active Genes in Fungi.</title>
        <authorList>
            <consortium name="DOE Joint Genome Institute"/>
            <person name="Mondo S.J."/>
            <person name="Dannebaum R.O."/>
            <person name="Kuo R.C."/>
            <person name="Labutti K."/>
            <person name="Haridas S."/>
            <person name="Kuo A."/>
            <person name="Salamov A."/>
            <person name="Ahrendt S.R."/>
            <person name="Lipzen A."/>
            <person name="Sullivan W."/>
            <person name="Andreopoulos W.B."/>
            <person name="Clum A."/>
            <person name="Lindquist E."/>
            <person name="Daum C."/>
            <person name="Ramamoorthy G.K."/>
            <person name="Gryganskyi A."/>
            <person name="Culley D."/>
            <person name="Magnuson J.K."/>
            <person name="James T.Y."/>
            <person name="O'Malley M.A."/>
            <person name="Stajich J.E."/>
            <person name="Spatafora J.W."/>
            <person name="Visel A."/>
            <person name="Grigoriev I.V."/>
        </authorList>
    </citation>
    <scope>NUCLEOTIDE SEQUENCE [LARGE SCALE GENOMIC DNA]</scope>
    <source>
        <strain evidence="16">finn</strain>
    </source>
</reference>
<dbReference type="EC" id="2.7.7.7" evidence="2"/>
<dbReference type="SUPFAM" id="SSF56672">
    <property type="entry name" value="DNA/RNA polymerases"/>
    <property type="match status" value="1"/>
</dbReference>
<keyword evidence="7" id="KW-0479">Metal-binding</keyword>
<keyword evidence="4" id="KW-0808">Transferase</keyword>
<comment type="caution">
    <text evidence="15">The sequence shown here is derived from an EMBL/GenBank/DDBJ whole genome shotgun (WGS) entry which is preliminary data.</text>
</comment>
<dbReference type="Gene3D" id="3.30.70.270">
    <property type="match status" value="1"/>
</dbReference>
<dbReference type="FunFam" id="3.40.1170.60:FF:000012">
    <property type="entry name" value="Putative DNA-directed polymerase kappa"/>
    <property type="match status" value="1"/>
</dbReference>
<keyword evidence="11" id="KW-0234">DNA repair</keyword>
<dbReference type="InterPro" id="IPR017961">
    <property type="entry name" value="DNA_pol_Y-fam_little_finger"/>
</dbReference>
<keyword evidence="5" id="KW-0548">Nucleotidyltransferase</keyword>
<evidence type="ECO:0000259" key="14">
    <source>
        <dbReference type="PROSITE" id="PS50173"/>
    </source>
</evidence>
<comment type="catalytic activity">
    <reaction evidence="12">
        <text>DNA(n) + a 2'-deoxyribonucleoside 5'-triphosphate = DNA(n+1) + diphosphate</text>
        <dbReference type="Rhea" id="RHEA:22508"/>
        <dbReference type="Rhea" id="RHEA-COMP:17339"/>
        <dbReference type="Rhea" id="RHEA-COMP:17340"/>
        <dbReference type="ChEBI" id="CHEBI:33019"/>
        <dbReference type="ChEBI" id="CHEBI:61560"/>
        <dbReference type="ChEBI" id="CHEBI:173112"/>
        <dbReference type="EC" id="2.7.7.7"/>
    </reaction>
</comment>
<evidence type="ECO:0000256" key="10">
    <source>
        <dbReference type="ARBA" id="ARBA00022932"/>
    </source>
</evidence>
<dbReference type="InterPro" id="IPR022880">
    <property type="entry name" value="DNApol_IV"/>
</dbReference>
<accession>A0A1Y1VGC6</accession>
<sequence length="441" mass="50892">MDNNNNNKNINNNESNNNKDNLCDIDDKNKIDDENVLYRLSLNPNKGGLQNVDKEKINKIIYEVSKGSAFFKNAKEKEKAHFEKIKEIKKKYLFLKNQPMEYEKQQMKNIMNKMESDRDLSQYIVHVDMDAFYASVEELDNPELKNKPMAVGSKSMLSTANYEARKYGVRSAMPGYIALKLCKNLIIVPTRFERYHELSHQIRNIIANYDPDYCPASIDEVYLNITNFLNDNPNYTPSKVTEELREEIYKQTRLTASAGIAPNICSDMNKPNGQTELKNCTDEILKFLKDLPIGKVSGIGKVAEKTLNELGIKTCGELKENMVYIKELFKPSSYQFLLSASLGLGRTKIENKWKRKSISVERTFSNTSEIQKLEDKLHEISCKLANDVKKENLKGKSVTLKLKTSSFEILTRCLTISKYIYQQEDLYKVGKKVKFIYIIFF</sequence>
<proteinExistence type="inferred from homology"/>
<dbReference type="InterPro" id="IPR043128">
    <property type="entry name" value="Rev_trsase/Diguanyl_cyclase"/>
</dbReference>
<dbReference type="InterPro" id="IPR050116">
    <property type="entry name" value="DNA_polymerase-Y"/>
</dbReference>
<dbReference type="FunFam" id="1.10.150.810:FF:000001">
    <property type="entry name" value="DNA polymerase kappa"/>
    <property type="match status" value="1"/>
</dbReference>
<dbReference type="Pfam" id="PF00817">
    <property type="entry name" value="IMS"/>
    <property type="match status" value="1"/>
</dbReference>
<dbReference type="PROSITE" id="PS50173">
    <property type="entry name" value="UMUC"/>
    <property type="match status" value="1"/>
</dbReference>
<keyword evidence="16" id="KW-1185">Reference proteome</keyword>
<dbReference type="GO" id="GO:0003684">
    <property type="term" value="F:damaged DNA binding"/>
    <property type="evidence" value="ECO:0007669"/>
    <property type="project" value="InterPro"/>
</dbReference>
<evidence type="ECO:0000256" key="1">
    <source>
        <dbReference type="ARBA" id="ARBA00010945"/>
    </source>
</evidence>
<dbReference type="NCBIfam" id="NF002677">
    <property type="entry name" value="PRK02406.1"/>
    <property type="match status" value="1"/>
</dbReference>
<dbReference type="FunFam" id="1.10.150.810:FF:000003">
    <property type="entry name" value="DNA polymerase kappa subunit"/>
    <property type="match status" value="1"/>
</dbReference>
<evidence type="ECO:0000256" key="13">
    <source>
        <dbReference type="SAM" id="MobiDB-lite"/>
    </source>
</evidence>
<dbReference type="FunFam" id="3.30.1490.100:FF:000004">
    <property type="entry name" value="DNA polymerase IV"/>
    <property type="match status" value="1"/>
</dbReference>
<dbReference type="PANTHER" id="PTHR11076">
    <property type="entry name" value="DNA REPAIR POLYMERASE UMUC / TRANSFERASE FAMILY MEMBER"/>
    <property type="match status" value="1"/>
</dbReference>
<keyword evidence="8" id="KW-0227">DNA damage</keyword>
<dbReference type="GO" id="GO:0003887">
    <property type="term" value="F:DNA-directed DNA polymerase activity"/>
    <property type="evidence" value="ECO:0007669"/>
    <property type="project" value="UniProtKB-KW"/>
</dbReference>
<feature type="compositionally biased region" description="Low complexity" evidence="13">
    <location>
        <begin position="1"/>
        <end position="20"/>
    </location>
</feature>
<evidence type="ECO:0000256" key="7">
    <source>
        <dbReference type="ARBA" id="ARBA00022723"/>
    </source>
</evidence>
<dbReference type="InterPro" id="IPR036775">
    <property type="entry name" value="DNA_pol_Y-fam_lit_finger_sf"/>
</dbReference>
<reference evidence="15 16" key="1">
    <citation type="submission" date="2016-08" db="EMBL/GenBank/DDBJ databases">
        <title>Genomes of anaerobic fungi encode conserved fungal cellulosomes for biomass hydrolysis.</title>
        <authorList>
            <consortium name="DOE Joint Genome Institute"/>
            <person name="Haitjema C.H."/>
            <person name="Gilmore S.P."/>
            <person name="Henske J.K."/>
            <person name="Solomon K.V."/>
            <person name="De Groot R."/>
            <person name="Kuo A."/>
            <person name="Mondo S.J."/>
            <person name="Salamov A.A."/>
            <person name="Labutti K."/>
            <person name="Zhao Z."/>
            <person name="Chiniquy J."/>
            <person name="Barry K."/>
            <person name="Brewer H.M."/>
            <person name="Purvine S.O."/>
            <person name="Wright A.T."/>
            <person name="Boxma B."/>
            <person name="Van Alen T."/>
            <person name="Hackstein J.H."/>
            <person name="Baker S.E."/>
            <person name="Grigoriev I.V."/>
            <person name="O'Malley M.A."/>
        </authorList>
    </citation>
    <scope>NUCLEOTIDE SEQUENCE [LARGE SCALE GENOMIC DNA]</scope>
    <source>
        <strain evidence="16">finn</strain>
    </source>
</reference>
<dbReference type="SUPFAM" id="SSF100879">
    <property type="entry name" value="Lesion bypass DNA polymerase (Y-family), little finger domain"/>
    <property type="match status" value="1"/>
</dbReference>
<dbReference type="GO" id="GO:0046872">
    <property type="term" value="F:metal ion binding"/>
    <property type="evidence" value="ECO:0007669"/>
    <property type="project" value="UniProtKB-KW"/>
</dbReference>
<evidence type="ECO:0000256" key="8">
    <source>
        <dbReference type="ARBA" id="ARBA00022763"/>
    </source>
</evidence>
<dbReference type="OrthoDB" id="1747274at2759"/>
<dbReference type="Gene3D" id="3.40.1170.60">
    <property type="match status" value="1"/>
</dbReference>
<dbReference type="Proteomes" id="UP000193719">
    <property type="component" value="Unassembled WGS sequence"/>
</dbReference>
<dbReference type="EMBL" id="MCFH01000009">
    <property type="protein sequence ID" value="ORX55477.1"/>
    <property type="molecule type" value="Genomic_DNA"/>
</dbReference>
<dbReference type="GO" id="GO:0042276">
    <property type="term" value="P:error-prone translesion synthesis"/>
    <property type="evidence" value="ECO:0007669"/>
    <property type="project" value="TreeGrafter"/>
</dbReference>
<protein>
    <recommendedName>
        <fullName evidence="3">DNA polymerase kappa</fullName>
        <ecNumber evidence="2">2.7.7.7</ecNumber>
    </recommendedName>
</protein>
<evidence type="ECO:0000256" key="2">
    <source>
        <dbReference type="ARBA" id="ARBA00012417"/>
    </source>
</evidence>
<evidence type="ECO:0000256" key="12">
    <source>
        <dbReference type="ARBA" id="ARBA00049244"/>
    </source>
</evidence>
<dbReference type="GO" id="GO:0005634">
    <property type="term" value="C:nucleus"/>
    <property type="evidence" value="ECO:0007669"/>
    <property type="project" value="TreeGrafter"/>
</dbReference>
<feature type="region of interest" description="Disordered" evidence="13">
    <location>
        <begin position="1"/>
        <end position="21"/>
    </location>
</feature>
<dbReference type="Pfam" id="PF11799">
    <property type="entry name" value="IMS_C"/>
    <property type="match status" value="1"/>
</dbReference>
<dbReference type="GO" id="GO:0006281">
    <property type="term" value="P:DNA repair"/>
    <property type="evidence" value="ECO:0007669"/>
    <property type="project" value="UniProtKB-KW"/>
</dbReference>
<dbReference type="GO" id="GO:0070987">
    <property type="term" value="P:error-free translesion synthesis"/>
    <property type="evidence" value="ECO:0007669"/>
    <property type="project" value="UniProtKB-ARBA"/>
</dbReference>
<dbReference type="AlphaFoldDB" id="A0A1Y1VGC6"/>
<dbReference type="GO" id="GO:0006260">
    <property type="term" value="P:DNA replication"/>
    <property type="evidence" value="ECO:0007669"/>
    <property type="project" value="UniProtKB-KW"/>
</dbReference>
<evidence type="ECO:0000313" key="16">
    <source>
        <dbReference type="Proteomes" id="UP000193719"/>
    </source>
</evidence>
<evidence type="ECO:0000256" key="11">
    <source>
        <dbReference type="ARBA" id="ARBA00023204"/>
    </source>
</evidence>
<dbReference type="InterPro" id="IPR043502">
    <property type="entry name" value="DNA/RNA_pol_sf"/>
</dbReference>
<evidence type="ECO:0000256" key="4">
    <source>
        <dbReference type="ARBA" id="ARBA00022679"/>
    </source>
</evidence>
<name>A0A1Y1VGC6_9FUNG</name>
<dbReference type="InterPro" id="IPR001126">
    <property type="entry name" value="UmuC"/>
</dbReference>
<organism evidence="15 16">
    <name type="scientific">Piromyces finnis</name>
    <dbReference type="NCBI Taxonomy" id="1754191"/>
    <lineage>
        <taxon>Eukaryota</taxon>
        <taxon>Fungi</taxon>
        <taxon>Fungi incertae sedis</taxon>
        <taxon>Chytridiomycota</taxon>
        <taxon>Chytridiomycota incertae sedis</taxon>
        <taxon>Neocallimastigomycetes</taxon>
        <taxon>Neocallimastigales</taxon>
        <taxon>Neocallimastigaceae</taxon>
        <taxon>Piromyces</taxon>
    </lineage>
</organism>
<evidence type="ECO:0000256" key="6">
    <source>
        <dbReference type="ARBA" id="ARBA00022705"/>
    </source>
</evidence>
<dbReference type="PANTHER" id="PTHR11076:SF33">
    <property type="entry name" value="DNA POLYMERASE KAPPA"/>
    <property type="match status" value="1"/>
</dbReference>
<dbReference type="Gene3D" id="3.30.1490.100">
    <property type="entry name" value="DNA polymerase, Y-family, little finger domain"/>
    <property type="match status" value="1"/>
</dbReference>
<dbReference type="Pfam" id="PF11798">
    <property type="entry name" value="IMS_HHH"/>
    <property type="match status" value="1"/>
</dbReference>